<keyword evidence="1" id="KW-0816">Tricarboxylic acid cycle</keyword>
<keyword evidence="6" id="KW-1185">Reference proteome</keyword>
<comment type="similarity">
    <text evidence="2">In the N-terminal section; belongs to the acetate CoA ligase alpha subunit family.</text>
</comment>
<dbReference type="InterPro" id="IPR016102">
    <property type="entry name" value="Succinyl-CoA_synth-like"/>
</dbReference>
<protein>
    <submittedName>
        <fullName evidence="5">Acetate--CoA ligase family protein</fullName>
    </submittedName>
</protein>
<dbReference type="FunFam" id="3.30.1490.20:FF:000020">
    <property type="entry name" value="Protein lysine acetyltransferase"/>
    <property type="match status" value="1"/>
</dbReference>
<evidence type="ECO:0000313" key="6">
    <source>
        <dbReference type="Proteomes" id="UP000643405"/>
    </source>
</evidence>
<gene>
    <name evidence="5" type="ORF">ICI42_04245</name>
</gene>
<evidence type="ECO:0000256" key="1">
    <source>
        <dbReference type="ARBA" id="ARBA00022532"/>
    </source>
</evidence>
<dbReference type="PANTHER" id="PTHR42793">
    <property type="entry name" value="COA BINDING DOMAIN CONTAINING PROTEIN"/>
    <property type="match status" value="1"/>
</dbReference>
<dbReference type="RefSeq" id="WP_188163259.1">
    <property type="nucleotide sequence ID" value="NZ_JACVVX010000001.1"/>
</dbReference>
<dbReference type="Gene3D" id="3.40.50.720">
    <property type="entry name" value="NAD(P)-binding Rossmann-like Domain"/>
    <property type="match status" value="1"/>
</dbReference>
<dbReference type="SUPFAM" id="SSF56059">
    <property type="entry name" value="Glutathione synthetase ATP-binding domain-like"/>
    <property type="match status" value="1"/>
</dbReference>
<dbReference type="InterPro" id="IPR003781">
    <property type="entry name" value="CoA-bd"/>
</dbReference>
<dbReference type="PROSITE" id="PS50975">
    <property type="entry name" value="ATP_GRASP"/>
    <property type="match status" value="1"/>
</dbReference>
<comment type="caution">
    <text evidence="5">The sequence shown here is derived from an EMBL/GenBank/DDBJ whole genome shotgun (WGS) entry which is preliminary data.</text>
</comment>
<name>A0A8J6TWN3_9HYPH</name>
<proteinExistence type="inferred from homology"/>
<reference evidence="5" key="1">
    <citation type="submission" date="2020-09" db="EMBL/GenBank/DDBJ databases">
        <title>Genome seq and assembly of Tianweitania sp.</title>
        <authorList>
            <person name="Chhetri G."/>
        </authorList>
    </citation>
    <scope>NUCLEOTIDE SEQUENCE</scope>
    <source>
        <strain evidence="5">Rool2</strain>
    </source>
</reference>
<evidence type="ECO:0000259" key="4">
    <source>
        <dbReference type="PROSITE" id="PS50975"/>
    </source>
</evidence>
<dbReference type="SUPFAM" id="SSF51735">
    <property type="entry name" value="NAD(P)-binding Rossmann-fold domains"/>
    <property type="match status" value="1"/>
</dbReference>
<evidence type="ECO:0000256" key="3">
    <source>
        <dbReference type="PROSITE-ProRule" id="PRU00409"/>
    </source>
</evidence>
<dbReference type="GO" id="GO:0046872">
    <property type="term" value="F:metal ion binding"/>
    <property type="evidence" value="ECO:0007669"/>
    <property type="project" value="InterPro"/>
</dbReference>
<dbReference type="InterPro" id="IPR011761">
    <property type="entry name" value="ATP-grasp"/>
</dbReference>
<dbReference type="SUPFAM" id="SSF52210">
    <property type="entry name" value="Succinyl-CoA synthetase domains"/>
    <property type="match status" value="2"/>
</dbReference>
<dbReference type="InterPro" id="IPR036291">
    <property type="entry name" value="NAD(P)-bd_dom_sf"/>
</dbReference>
<dbReference type="Pfam" id="PF13380">
    <property type="entry name" value="CoA_binding_2"/>
    <property type="match status" value="1"/>
</dbReference>
<dbReference type="SMART" id="SM00881">
    <property type="entry name" value="CoA_binding"/>
    <property type="match status" value="1"/>
</dbReference>
<feature type="domain" description="ATP-grasp" evidence="4">
    <location>
        <begin position="487"/>
        <end position="523"/>
    </location>
</feature>
<dbReference type="Gene3D" id="3.40.50.261">
    <property type="entry name" value="Succinyl-CoA synthetase domains"/>
    <property type="match status" value="2"/>
</dbReference>
<evidence type="ECO:0000313" key="5">
    <source>
        <dbReference type="EMBL" id="MBD0413861.1"/>
    </source>
</evidence>
<accession>A0A8J6TWN3</accession>
<dbReference type="Pfam" id="PF13607">
    <property type="entry name" value="Succ_CoA_lig"/>
    <property type="match status" value="1"/>
</dbReference>
<dbReference type="AlphaFoldDB" id="A0A8J6TWN3"/>
<dbReference type="GO" id="GO:0016874">
    <property type="term" value="F:ligase activity"/>
    <property type="evidence" value="ECO:0007669"/>
    <property type="project" value="UniProtKB-KW"/>
</dbReference>
<organism evidence="5 6">
    <name type="scientific">Oryzicola mucosus</name>
    <dbReference type="NCBI Taxonomy" id="2767425"/>
    <lineage>
        <taxon>Bacteria</taxon>
        <taxon>Pseudomonadati</taxon>
        <taxon>Pseudomonadota</taxon>
        <taxon>Alphaproteobacteria</taxon>
        <taxon>Hyphomicrobiales</taxon>
        <taxon>Phyllobacteriaceae</taxon>
        <taxon>Oryzicola</taxon>
    </lineage>
</organism>
<keyword evidence="3" id="KW-0547">Nucleotide-binding</keyword>
<dbReference type="Gene3D" id="3.30.470.20">
    <property type="entry name" value="ATP-grasp fold, B domain"/>
    <property type="match status" value="1"/>
</dbReference>
<dbReference type="Proteomes" id="UP000643405">
    <property type="component" value="Unassembled WGS sequence"/>
</dbReference>
<dbReference type="PANTHER" id="PTHR42793:SF4">
    <property type="entry name" value="BLL6376 PROTEIN"/>
    <property type="match status" value="1"/>
</dbReference>
<dbReference type="Pfam" id="PF13549">
    <property type="entry name" value="ATP-grasp_5"/>
    <property type="match status" value="1"/>
</dbReference>
<dbReference type="InterPro" id="IPR013815">
    <property type="entry name" value="ATP_grasp_subdomain_1"/>
</dbReference>
<keyword evidence="3" id="KW-0067">ATP-binding</keyword>
<dbReference type="EMBL" id="JACVVX010000001">
    <property type="protein sequence ID" value="MBD0413861.1"/>
    <property type="molecule type" value="Genomic_DNA"/>
</dbReference>
<sequence>MSETLSTLLAPRSVAIVGASDNVARIGGRPLRYMREAGFAGRIMPVNPNRETVQGIPAFGSISALPETPDVALLAVPADATVKAVEDCAALGVRNAIIFSAGFAETDAEGLRIQNRITGIARESGMRVLGPNCLGVFNPSTHFYGTFSVVLDNAFIQPGPVGIVSQSGAYGSHIAHLARSRGLGVSQWVTTGNECDLDLAEVLHWMVDQPDTKVIMAYAESIRNHEHFFAALDHARNREKAIVFMKTGRSDVGAEAAASHTAALAGSDAVFDAVLRQYGVFRAATTAEQLDVAYACAPGIFPKGNKIGIFTMSGGFGIQMADDAVAAGLDVATMPEPVQVELKALLPYASPRNPVDATAQAVTDLPLMTRYIRAILDKGGYDLFVGIFGTGPASATFAEPLRKALLEAAEGHEDKIRALTMSADPDVFRRYEADGFIAHEDGSALIKALGALVGFRKSFDAAKSASKVDAAQRIEIRPGKHSERSAKDILSQAGIAFPREELAAPGSDVGAIAERIGFPVVLKIASPDIAHKTEVGGVKINIRSADEARSAAADILARAAETCPGADIEGIIVAPMISGGVETIAGVVNDPVLGPVVMFGLGGVFVEVLKDVTFRAAPFSVDEAHRMIRDIRSYAILEGVRGEPPADVDALAELLSNLSRFAAAHADVIESIDLNPVRVLPKGQGVAPLDALLVLKEPRP</sequence>
<dbReference type="GO" id="GO:0006099">
    <property type="term" value="P:tricarboxylic acid cycle"/>
    <property type="evidence" value="ECO:0007669"/>
    <property type="project" value="UniProtKB-KW"/>
</dbReference>
<dbReference type="GO" id="GO:0005524">
    <property type="term" value="F:ATP binding"/>
    <property type="evidence" value="ECO:0007669"/>
    <property type="project" value="UniProtKB-UniRule"/>
</dbReference>
<dbReference type="Gene3D" id="3.30.1490.20">
    <property type="entry name" value="ATP-grasp fold, A domain"/>
    <property type="match status" value="1"/>
</dbReference>
<dbReference type="InterPro" id="IPR032875">
    <property type="entry name" value="Succ_CoA_lig_flav_dom"/>
</dbReference>
<keyword evidence="5" id="KW-0436">Ligase</keyword>
<evidence type="ECO:0000256" key="2">
    <source>
        <dbReference type="ARBA" id="ARBA00060888"/>
    </source>
</evidence>